<dbReference type="EMBL" id="CP036164">
    <property type="protein sequence ID" value="QBF44836.1"/>
    <property type="molecule type" value="Genomic_DNA"/>
</dbReference>
<dbReference type="GO" id="GO:0003676">
    <property type="term" value="F:nucleic acid binding"/>
    <property type="evidence" value="ECO:0007669"/>
    <property type="project" value="InterPro"/>
</dbReference>
<name>A0A4P6MQ59_9MICO</name>
<dbReference type="InterPro" id="IPR011545">
    <property type="entry name" value="DEAD/DEAH_box_helicase_dom"/>
</dbReference>
<dbReference type="SUPFAM" id="SSF52540">
    <property type="entry name" value="P-loop containing nucleoside triphosphate hydrolases"/>
    <property type="match status" value="1"/>
</dbReference>
<protein>
    <submittedName>
        <fullName evidence="8">ATP-dependent helicase HrpB</fullName>
    </submittedName>
</protein>
<keyword evidence="1" id="KW-0547">Nucleotide-binding</keyword>
<feature type="region of interest" description="Disordered" evidence="5">
    <location>
        <begin position="848"/>
        <end position="870"/>
    </location>
</feature>
<dbReference type="InterPro" id="IPR010225">
    <property type="entry name" value="HrpB"/>
</dbReference>
<evidence type="ECO:0000256" key="1">
    <source>
        <dbReference type="ARBA" id="ARBA00022741"/>
    </source>
</evidence>
<organism evidence="8 9">
    <name type="scientific">Janibacter limosus</name>
    <dbReference type="NCBI Taxonomy" id="53458"/>
    <lineage>
        <taxon>Bacteria</taxon>
        <taxon>Bacillati</taxon>
        <taxon>Actinomycetota</taxon>
        <taxon>Actinomycetes</taxon>
        <taxon>Micrococcales</taxon>
        <taxon>Intrasporangiaceae</taxon>
        <taxon>Janibacter</taxon>
    </lineage>
</organism>
<dbReference type="OrthoDB" id="9805617at2"/>
<feature type="domain" description="Helicase ATP-binding" evidence="6">
    <location>
        <begin position="22"/>
        <end position="181"/>
    </location>
</feature>
<evidence type="ECO:0000259" key="6">
    <source>
        <dbReference type="PROSITE" id="PS51192"/>
    </source>
</evidence>
<evidence type="ECO:0000256" key="3">
    <source>
        <dbReference type="ARBA" id="ARBA00022806"/>
    </source>
</evidence>
<evidence type="ECO:0000259" key="7">
    <source>
        <dbReference type="PROSITE" id="PS51194"/>
    </source>
</evidence>
<keyword evidence="9" id="KW-1185">Reference proteome</keyword>
<dbReference type="CDD" id="cd17990">
    <property type="entry name" value="DEXHc_HrpB"/>
    <property type="match status" value="1"/>
</dbReference>
<dbReference type="GO" id="GO:0004386">
    <property type="term" value="F:helicase activity"/>
    <property type="evidence" value="ECO:0007669"/>
    <property type="project" value="UniProtKB-KW"/>
</dbReference>
<proteinExistence type="predicted"/>
<dbReference type="SMART" id="SM00847">
    <property type="entry name" value="HA2"/>
    <property type="match status" value="1"/>
</dbReference>
<dbReference type="STRING" id="1216970.GCA_001570985_02610"/>
<dbReference type="SMART" id="SM00490">
    <property type="entry name" value="HELICc"/>
    <property type="match status" value="1"/>
</dbReference>
<dbReference type="AlphaFoldDB" id="A0A4P6MQ59"/>
<dbReference type="KEGG" id="jli:EXU32_00225"/>
<dbReference type="RefSeq" id="WP_130628089.1">
    <property type="nucleotide sequence ID" value="NZ_CP036164.1"/>
</dbReference>
<accession>A0A4P6MQ59</accession>
<evidence type="ECO:0000256" key="5">
    <source>
        <dbReference type="SAM" id="MobiDB-lite"/>
    </source>
</evidence>
<dbReference type="GO" id="GO:0005524">
    <property type="term" value="F:ATP binding"/>
    <property type="evidence" value="ECO:0007669"/>
    <property type="project" value="UniProtKB-KW"/>
</dbReference>
<evidence type="ECO:0000313" key="8">
    <source>
        <dbReference type="EMBL" id="QBF44836.1"/>
    </source>
</evidence>
<dbReference type="Pfam" id="PF00270">
    <property type="entry name" value="DEAD"/>
    <property type="match status" value="1"/>
</dbReference>
<keyword evidence="2" id="KW-0378">Hydrolase</keyword>
<dbReference type="PROSITE" id="PS51192">
    <property type="entry name" value="HELICASE_ATP_BIND_1"/>
    <property type="match status" value="1"/>
</dbReference>
<sequence length="870" mass="92567">MIWDLARIGAGLPFADALPELTAALTAHGVAVVQAPPGSGKTTLAPPLVASHVDGRVVVTGPRRVTVRAAARRLAQLTGTPLGELAGYTVRGERHVQPGTRVEFVTPGVLVRRLLADPELSGTAAVVLDEVHERGLDSDLLLGMLAEVRQLRDLPLVAMSATLDAPAIARLLGDAPVVDSEGALHPLETLWAPAPGPRTDARGVTREFLDHVARTTAHHHDEGSDTLVFVPGAREVDRVVEQVRGLVPGAEVLPLHGRLAPREQDRATGEGRGDSSRIIVSTDLAESSLTVPGVRLVVDACLSREPRRDAARDMSGLVTVQASRASMTQRAGRAARLGPGRAVRLVEEAAWSRAPEHVTPQITTADLTETALTLAAWGSPRGEGLPLLTPPPPTAIAAAEAGLQALGLLDDAGRITPDGEAAARVPADPRLARALLDGSRLVGSQAAAEVVAALAGDLRSDDGDLDRLMADLRSGRAGESARWRREVDRLVRLLPSVSESDAHDLKEMRTHAHDLKEMRTHAHDLKEMRTHAHDLKDMRARPGATGLVAALAHPGRIARRVGDGPTYLLASGTRAALPAGSPLRHHEWVVVADVARADGRVAAGTGAVIRLAAGLAREEAETAGAGLRVREVRADLGDGRVTAREVDAIGAIELSSTPVRADAATGAGAVRRALKTQGLGLLSWSPAADGLRRRLAALHHHLGTPWPDVSDEALAVRLDEWLGPELRRIATGTPVGRVDLTDPLRRLLPWPEATRLDELAPERLPVPSGSRITITWPPHDEPSAAPVLAVKLQECFGLAATPRLVDGRVPVLFHLLSPARRPLAVTDDLASFWSGPYTQVRAEMRGRYPRHPWPEDPWSAPATARTKRRS</sequence>
<dbReference type="Proteomes" id="UP000290408">
    <property type="component" value="Chromosome"/>
</dbReference>
<dbReference type="PANTHER" id="PTHR43519:SF1">
    <property type="entry name" value="ATP-DEPENDENT RNA HELICASE HRPB"/>
    <property type="match status" value="1"/>
</dbReference>
<dbReference type="GO" id="GO:0016787">
    <property type="term" value="F:hydrolase activity"/>
    <property type="evidence" value="ECO:0007669"/>
    <property type="project" value="UniProtKB-KW"/>
</dbReference>
<keyword evidence="3 8" id="KW-0347">Helicase</keyword>
<dbReference type="Gene3D" id="3.40.50.300">
    <property type="entry name" value="P-loop containing nucleotide triphosphate hydrolases"/>
    <property type="match status" value="2"/>
</dbReference>
<dbReference type="InterPro" id="IPR007502">
    <property type="entry name" value="Helicase-assoc_dom"/>
</dbReference>
<dbReference type="Pfam" id="PF00271">
    <property type="entry name" value="Helicase_C"/>
    <property type="match status" value="1"/>
</dbReference>
<dbReference type="InterPro" id="IPR001650">
    <property type="entry name" value="Helicase_C-like"/>
</dbReference>
<dbReference type="InterPro" id="IPR027417">
    <property type="entry name" value="P-loop_NTPase"/>
</dbReference>
<dbReference type="PROSITE" id="PS51194">
    <property type="entry name" value="HELICASE_CTER"/>
    <property type="match status" value="1"/>
</dbReference>
<gene>
    <name evidence="8" type="primary">hrpB</name>
    <name evidence="8" type="ORF">EXU32_00225</name>
</gene>
<dbReference type="PANTHER" id="PTHR43519">
    <property type="entry name" value="ATP-DEPENDENT RNA HELICASE HRPB"/>
    <property type="match status" value="1"/>
</dbReference>
<dbReference type="PROSITE" id="PS00690">
    <property type="entry name" value="DEAH_ATP_HELICASE"/>
    <property type="match status" value="1"/>
</dbReference>
<feature type="domain" description="Helicase C-terminal" evidence="7">
    <location>
        <begin position="203"/>
        <end position="378"/>
    </location>
</feature>
<dbReference type="CDD" id="cd18791">
    <property type="entry name" value="SF2_C_RHA"/>
    <property type="match status" value="1"/>
</dbReference>
<evidence type="ECO:0000256" key="4">
    <source>
        <dbReference type="ARBA" id="ARBA00022840"/>
    </source>
</evidence>
<dbReference type="NCBIfam" id="TIGR01970">
    <property type="entry name" value="DEAH_box_HrpB"/>
    <property type="match status" value="1"/>
</dbReference>
<dbReference type="Pfam" id="PF08482">
    <property type="entry name" value="HrpB_C"/>
    <property type="match status" value="1"/>
</dbReference>
<dbReference type="SMART" id="SM00487">
    <property type="entry name" value="DEXDc"/>
    <property type="match status" value="1"/>
</dbReference>
<evidence type="ECO:0000256" key="2">
    <source>
        <dbReference type="ARBA" id="ARBA00022801"/>
    </source>
</evidence>
<evidence type="ECO:0000313" key="9">
    <source>
        <dbReference type="Proteomes" id="UP000290408"/>
    </source>
</evidence>
<reference evidence="8 9" key="1">
    <citation type="submission" date="2019-02" db="EMBL/GenBank/DDBJ databases">
        <title>Genomic data mining of an Antarctic deep-sea actinobacterium, Janibacterlimosus P3-3-X1.</title>
        <authorList>
            <person name="Liao L."/>
            <person name="Chen B."/>
        </authorList>
    </citation>
    <scope>NUCLEOTIDE SEQUENCE [LARGE SCALE GENOMIC DNA]</scope>
    <source>
        <strain evidence="8 9">P3-3-X1</strain>
    </source>
</reference>
<dbReference type="InterPro" id="IPR013689">
    <property type="entry name" value="RNA_helicase_ATP-dep_HrpB_C"/>
</dbReference>
<keyword evidence="4" id="KW-0067">ATP-binding</keyword>
<dbReference type="PIRSF" id="PIRSF005496">
    <property type="entry name" value="ATP_hel_hrpB"/>
    <property type="match status" value="1"/>
</dbReference>
<dbReference type="Gene3D" id="1.20.120.1080">
    <property type="match status" value="1"/>
</dbReference>
<dbReference type="InterPro" id="IPR049614">
    <property type="entry name" value="HrpB_DEXH"/>
</dbReference>
<dbReference type="InterPro" id="IPR002464">
    <property type="entry name" value="DNA/RNA_helicase_DEAH_CS"/>
</dbReference>
<dbReference type="InterPro" id="IPR014001">
    <property type="entry name" value="Helicase_ATP-bd"/>
</dbReference>